<dbReference type="Proteomes" id="UP000295252">
    <property type="component" value="Chromosome VII"/>
</dbReference>
<keyword evidence="2" id="KW-1185">Reference proteome</keyword>
<dbReference type="Gene3D" id="3.40.50.800">
    <property type="entry name" value="Anticodon-binding domain"/>
    <property type="match status" value="1"/>
</dbReference>
<evidence type="ECO:0000313" key="1">
    <source>
        <dbReference type="EMBL" id="CDP14770.1"/>
    </source>
</evidence>
<dbReference type="AlphaFoldDB" id="A0A068V1X4"/>
<accession>A0A068V1X4</accession>
<organism evidence="1 2">
    <name type="scientific">Coffea canephora</name>
    <name type="common">Robusta coffee</name>
    <dbReference type="NCBI Taxonomy" id="49390"/>
    <lineage>
        <taxon>Eukaryota</taxon>
        <taxon>Viridiplantae</taxon>
        <taxon>Streptophyta</taxon>
        <taxon>Embryophyta</taxon>
        <taxon>Tracheophyta</taxon>
        <taxon>Spermatophyta</taxon>
        <taxon>Magnoliopsida</taxon>
        <taxon>eudicotyledons</taxon>
        <taxon>Gunneridae</taxon>
        <taxon>Pentapetalae</taxon>
        <taxon>asterids</taxon>
        <taxon>lamiids</taxon>
        <taxon>Gentianales</taxon>
        <taxon>Rubiaceae</taxon>
        <taxon>Ixoroideae</taxon>
        <taxon>Gardenieae complex</taxon>
        <taxon>Bertiereae - Coffeeae clade</taxon>
        <taxon>Coffeeae</taxon>
        <taxon>Coffea</taxon>
    </lineage>
</organism>
<name>A0A068V1X4_COFCA</name>
<proteinExistence type="predicted"/>
<protein>
    <submittedName>
        <fullName evidence="1">Uncharacterized protein</fullName>
    </submittedName>
</protein>
<dbReference type="Gramene" id="CDP14770">
    <property type="protein sequence ID" value="CDP14770"/>
    <property type="gene ID" value="GSCOC_T00042221001"/>
</dbReference>
<gene>
    <name evidence="1" type="ORF">GSCOC_T00042221001</name>
</gene>
<dbReference type="EMBL" id="HG739175">
    <property type="protein sequence ID" value="CDP14770.1"/>
    <property type="molecule type" value="Genomic_DNA"/>
</dbReference>
<evidence type="ECO:0000313" key="2">
    <source>
        <dbReference type="Proteomes" id="UP000295252"/>
    </source>
</evidence>
<dbReference type="STRING" id="49390.A0A068V1X4"/>
<dbReference type="InterPro" id="IPR036621">
    <property type="entry name" value="Anticodon-bd_dom_sf"/>
</dbReference>
<reference evidence="2" key="1">
    <citation type="journal article" date="2014" name="Science">
        <title>The coffee genome provides insight into the convergent evolution of caffeine biosynthesis.</title>
        <authorList>
            <person name="Denoeud F."/>
            <person name="Carretero-Paulet L."/>
            <person name="Dereeper A."/>
            <person name="Droc G."/>
            <person name="Guyot R."/>
            <person name="Pietrella M."/>
            <person name="Zheng C."/>
            <person name="Alberti A."/>
            <person name="Anthony F."/>
            <person name="Aprea G."/>
            <person name="Aury J.M."/>
            <person name="Bento P."/>
            <person name="Bernard M."/>
            <person name="Bocs S."/>
            <person name="Campa C."/>
            <person name="Cenci A."/>
            <person name="Combes M.C."/>
            <person name="Crouzillat D."/>
            <person name="Da Silva C."/>
            <person name="Daddiego L."/>
            <person name="De Bellis F."/>
            <person name="Dussert S."/>
            <person name="Garsmeur O."/>
            <person name="Gayraud T."/>
            <person name="Guignon V."/>
            <person name="Jahn K."/>
            <person name="Jamilloux V."/>
            <person name="Joet T."/>
            <person name="Labadie K."/>
            <person name="Lan T."/>
            <person name="Leclercq J."/>
            <person name="Lepelley M."/>
            <person name="Leroy T."/>
            <person name="Li L.T."/>
            <person name="Librado P."/>
            <person name="Lopez L."/>
            <person name="Munoz A."/>
            <person name="Noel B."/>
            <person name="Pallavicini A."/>
            <person name="Perrotta G."/>
            <person name="Poncet V."/>
            <person name="Pot D."/>
            <person name="Priyono X."/>
            <person name="Rigoreau M."/>
            <person name="Rouard M."/>
            <person name="Rozas J."/>
            <person name="Tranchant-Dubreuil C."/>
            <person name="VanBuren R."/>
            <person name="Zhang Q."/>
            <person name="Andrade A.C."/>
            <person name="Argout X."/>
            <person name="Bertrand B."/>
            <person name="de Kochko A."/>
            <person name="Graziosi G."/>
            <person name="Henry R.J."/>
            <person name="Jayarama X."/>
            <person name="Ming R."/>
            <person name="Nagai C."/>
            <person name="Rounsley S."/>
            <person name="Sankoff D."/>
            <person name="Giuliano G."/>
            <person name="Albert V.A."/>
            <person name="Wincker P."/>
            <person name="Lashermes P."/>
        </authorList>
    </citation>
    <scope>NUCLEOTIDE SEQUENCE [LARGE SCALE GENOMIC DNA]</scope>
    <source>
        <strain evidence="2">cv. DH200-94</strain>
    </source>
</reference>
<dbReference type="PhylomeDB" id="A0A068V1X4"/>
<dbReference type="InParanoid" id="A0A068V1X4"/>
<sequence>MILIREHLDGNITFRRWKGVPLRIEIGPRDVSTGTEVISRRDIPGKQGKDFGISMDSSILIAYVKGLLDEIQSCLPERQPLQFMSFFFFGQKSCSTPEDHFCLKKELFLEAFLFCCLIKIFHNLTLGLCKLTLKF</sequence>